<reference evidence="3 4" key="1">
    <citation type="submission" date="2018-09" db="EMBL/GenBank/DDBJ databases">
        <title>Genome sequencing of Lachnoanaerobaculum umeaense DSM 23576.</title>
        <authorList>
            <person name="Kook J.-K."/>
            <person name="Park S.-N."/>
            <person name="Lim Y.K."/>
        </authorList>
    </citation>
    <scope>NUCLEOTIDE SEQUENCE [LARGE SCALE GENOMIC DNA]</scope>
    <source>
        <strain evidence="4">DSM 23576 \ CCUG 58757</strain>
    </source>
</reference>
<dbReference type="Gene3D" id="3.40.1400.10">
    <property type="entry name" value="Sugar-phosphate isomerase, RpiB/LacA/LacB"/>
    <property type="match status" value="1"/>
</dbReference>
<dbReference type="PIRSF" id="PIRSF005384">
    <property type="entry name" value="RpiB_LacA_B"/>
    <property type="match status" value="1"/>
</dbReference>
<dbReference type="InterPro" id="IPR004785">
    <property type="entry name" value="RpiB"/>
</dbReference>
<sequence>MRIGIGNDHTAVELKDIVTEHLNAAGFEVVDYGAKAGERCDYPVPGREVAEAIVAGKVDKGILICGTGIGISLAANKVPGIRAAVCSEPYSAKMAALHNNAQIIAFGARVVGSEMAKMIVDSFLETEFEGGRHQNRIDIISEIEEKYSR</sequence>
<dbReference type="EMBL" id="CP032364">
    <property type="protein sequence ID" value="AYA98812.1"/>
    <property type="molecule type" value="Genomic_DNA"/>
</dbReference>
<dbReference type="Pfam" id="PF02502">
    <property type="entry name" value="LacAB_rpiB"/>
    <property type="match status" value="1"/>
</dbReference>
<dbReference type="InterPro" id="IPR036569">
    <property type="entry name" value="RpiB_LacA_LacB_sf"/>
</dbReference>
<dbReference type="KEGG" id="lua:D4A81_02020"/>
<dbReference type="NCBIfam" id="TIGR01120">
    <property type="entry name" value="rpiB"/>
    <property type="match status" value="1"/>
</dbReference>
<evidence type="ECO:0000256" key="2">
    <source>
        <dbReference type="ARBA" id="ARBA00023235"/>
    </source>
</evidence>
<dbReference type="Proteomes" id="UP000265562">
    <property type="component" value="Chromosome"/>
</dbReference>
<dbReference type="PANTHER" id="PTHR43732">
    <property type="entry name" value="RIBOSE 5-PHOSPHATE ISOMERASE-RELATED"/>
    <property type="match status" value="1"/>
</dbReference>
<accession>A0A385PXW0</accession>
<name>A0A385PXW0_9FIRM</name>
<keyword evidence="2 3" id="KW-0413">Isomerase</keyword>
<proteinExistence type="inferred from homology"/>
<gene>
    <name evidence="3" type="primary">rpiB</name>
    <name evidence="3" type="ORF">D4A81_02020</name>
</gene>
<dbReference type="SUPFAM" id="SSF89623">
    <property type="entry name" value="Ribose/Galactose isomerase RpiB/AlsB"/>
    <property type="match status" value="1"/>
</dbReference>
<evidence type="ECO:0000256" key="1">
    <source>
        <dbReference type="ARBA" id="ARBA00008754"/>
    </source>
</evidence>
<protein>
    <submittedName>
        <fullName evidence="3">Ribose 5-phosphate isomerase B</fullName>
        <ecNumber evidence="3">5.3.1.6</ecNumber>
    </submittedName>
</protein>
<dbReference type="GO" id="GO:0005975">
    <property type="term" value="P:carbohydrate metabolic process"/>
    <property type="evidence" value="ECO:0007669"/>
    <property type="project" value="InterPro"/>
</dbReference>
<comment type="similarity">
    <text evidence="1">Belongs to the LacAB/RpiB family.</text>
</comment>
<dbReference type="EC" id="5.3.1.6" evidence="3"/>
<dbReference type="NCBIfam" id="NF004051">
    <property type="entry name" value="PRK05571.1"/>
    <property type="match status" value="1"/>
</dbReference>
<keyword evidence="4" id="KW-1185">Reference proteome</keyword>
<organism evidence="3 4">
    <name type="scientific">Lachnoanaerobaculum umeaense</name>
    <dbReference type="NCBI Taxonomy" id="617123"/>
    <lineage>
        <taxon>Bacteria</taxon>
        <taxon>Bacillati</taxon>
        <taxon>Bacillota</taxon>
        <taxon>Clostridia</taxon>
        <taxon>Lachnospirales</taxon>
        <taxon>Lachnospiraceae</taxon>
        <taxon>Lachnoanaerobaculum</taxon>
    </lineage>
</organism>
<dbReference type="OrthoDB" id="1778624at2"/>
<dbReference type="AlphaFoldDB" id="A0A385PXW0"/>
<dbReference type="GO" id="GO:0004751">
    <property type="term" value="F:ribose-5-phosphate isomerase activity"/>
    <property type="evidence" value="ECO:0007669"/>
    <property type="project" value="UniProtKB-EC"/>
</dbReference>
<dbReference type="RefSeq" id="WP_111526013.1">
    <property type="nucleotide sequence ID" value="NZ_CP032364.1"/>
</dbReference>
<dbReference type="InterPro" id="IPR051812">
    <property type="entry name" value="SPI_LacAB/RpiB"/>
</dbReference>
<evidence type="ECO:0000313" key="3">
    <source>
        <dbReference type="EMBL" id="AYA98812.1"/>
    </source>
</evidence>
<dbReference type="PANTHER" id="PTHR43732:SF1">
    <property type="entry name" value="RIBOSE 5-PHOSPHATE ISOMERASE"/>
    <property type="match status" value="1"/>
</dbReference>
<evidence type="ECO:0000313" key="4">
    <source>
        <dbReference type="Proteomes" id="UP000265562"/>
    </source>
</evidence>
<dbReference type="InterPro" id="IPR003500">
    <property type="entry name" value="RpiB_LacA_LacB"/>
</dbReference>
<dbReference type="NCBIfam" id="TIGR00689">
    <property type="entry name" value="rpiB_lacA_lacB"/>
    <property type="match status" value="1"/>
</dbReference>